<evidence type="ECO:0000313" key="8">
    <source>
        <dbReference type="Proteomes" id="UP000030101"/>
    </source>
</evidence>
<protein>
    <recommendedName>
        <fullName evidence="4 5">Large ribosomal subunit protein bL27</fullName>
    </recommendedName>
</protein>
<sequence length="83" mass="8992">MAHKKGVGSSKNGRESESKRLGVKIYGGQTVKAGNIIVRQRGTKHHPGNNVGMGKDHTLYALTDGVVVFTRKKDDRSFVSVAQ</sequence>
<evidence type="ECO:0000256" key="6">
    <source>
        <dbReference type="SAM" id="MobiDB-lite"/>
    </source>
</evidence>
<dbReference type="RefSeq" id="WP_036790158.1">
    <property type="nucleotide sequence ID" value="NZ_JQZV01000008.1"/>
</dbReference>
<dbReference type="HAMAP" id="MF_00539">
    <property type="entry name" value="Ribosomal_bL27"/>
    <property type="match status" value="1"/>
</dbReference>
<dbReference type="InterPro" id="IPR001684">
    <property type="entry name" value="Ribosomal_bL27"/>
</dbReference>
<dbReference type="NCBIfam" id="TIGR00062">
    <property type="entry name" value="L27"/>
    <property type="match status" value="1"/>
</dbReference>
<dbReference type="PANTHER" id="PTHR15893">
    <property type="entry name" value="RIBOSOMAL PROTEIN L27"/>
    <property type="match status" value="1"/>
</dbReference>
<evidence type="ECO:0000256" key="4">
    <source>
        <dbReference type="ARBA" id="ARBA00035175"/>
    </source>
</evidence>
<dbReference type="GO" id="GO:0005840">
    <property type="term" value="C:ribosome"/>
    <property type="evidence" value="ECO:0007669"/>
    <property type="project" value="UniProtKB-KW"/>
</dbReference>
<name>A0ABR4XNG9_9PORP</name>
<dbReference type="SUPFAM" id="SSF110324">
    <property type="entry name" value="Ribosomal L27 protein-like"/>
    <property type="match status" value="1"/>
</dbReference>
<dbReference type="PROSITE" id="PS00831">
    <property type="entry name" value="RIBOSOMAL_L27"/>
    <property type="match status" value="1"/>
</dbReference>
<comment type="similarity">
    <text evidence="1 5">Belongs to the bacterial ribosomal protein bL27 family.</text>
</comment>
<organism evidence="7 8">
    <name type="scientific">Porphyromonas canoris</name>
    <dbReference type="NCBI Taxonomy" id="36875"/>
    <lineage>
        <taxon>Bacteria</taxon>
        <taxon>Pseudomonadati</taxon>
        <taxon>Bacteroidota</taxon>
        <taxon>Bacteroidia</taxon>
        <taxon>Bacteroidales</taxon>
        <taxon>Porphyromonadaceae</taxon>
        <taxon>Porphyromonas</taxon>
    </lineage>
</organism>
<keyword evidence="2 5" id="KW-0689">Ribosomal protein</keyword>
<dbReference type="Proteomes" id="UP000030101">
    <property type="component" value="Unassembled WGS sequence"/>
</dbReference>
<dbReference type="EMBL" id="JQZV01000008">
    <property type="protein sequence ID" value="KGN92755.1"/>
    <property type="molecule type" value="Genomic_DNA"/>
</dbReference>
<gene>
    <name evidence="5" type="primary">rpmA</name>
    <name evidence="7" type="ORF">HQ43_04525</name>
</gene>
<dbReference type="PANTHER" id="PTHR15893:SF0">
    <property type="entry name" value="LARGE RIBOSOMAL SUBUNIT PROTEIN BL27M"/>
    <property type="match status" value="1"/>
</dbReference>
<accession>A0ABR4XNG9</accession>
<comment type="caution">
    <text evidence="7">The sequence shown here is derived from an EMBL/GenBank/DDBJ whole genome shotgun (WGS) entry which is preliminary data.</text>
</comment>
<proteinExistence type="inferred from homology"/>
<dbReference type="Pfam" id="PF01016">
    <property type="entry name" value="Ribosomal_L27"/>
    <property type="match status" value="1"/>
</dbReference>
<keyword evidence="8" id="KW-1185">Reference proteome</keyword>
<feature type="region of interest" description="Disordered" evidence="6">
    <location>
        <begin position="1"/>
        <end position="22"/>
    </location>
</feature>
<evidence type="ECO:0000256" key="1">
    <source>
        <dbReference type="ARBA" id="ARBA00010797"/>
    </source>
</evidence>
<evidence type="ECO:0000256" key="2">
    <source>
        <dbReference type="ARBA" id="ARBA00022980"/>
    </source>
</evidence>
<dbReference type="InterPro" id="IPR018261">
    <property type="entry name" value="Ribosomal_bL27_CS"/>
</dbReference>
<evidence type="ECO:0000256" key="5">
    <source>
        <dbReference type="HAMAP-Rule" id="MF_00539"/>
    </source>
</evidence>
<keyword evidence="3 5" id="KW-0687">Ribonucleoprotein</keyword>
<evidence type="ECO:0000256" key="3">
    <source>
        <dbReference type="ARBA" id="ARBA00023274"/>
    </source>
</evidence>
<dbReference type="Gene3D" id="2.40.50.100">
    <property type="match status" value="1"/>
</dbReference>
<reference evidence="7 8" key="1">
    <citation type="submission" date="2014-08" db="EMBL/GenBank/DDBJ databases">
        <title>Porphyromonas canoris strain:OH2762 Genome sequencing.</title>
        <authorList>
            <person name="Wallis C."/>
            <person name="Deusch O."/>
            <person name="O'Flynn C."/>
            <person name="Davis I."/>
            <person name="Jospin G."/>
            <person name="Darling A.E."/>
            <person name="Coil D.A."/>
            <person name="Alexiev A."/>
            <person name="Horsfall A."/>
            <person name="Kirkwood N."/>
            <person name="Harris S."/>
            <person name="Eisen J.A."/>
        </authorList>
    </citation>
    <scope>NUCLEOTIDE SEQUENCE [LARGE SCALE GENOMIC DNA]</scope>
    <source>
        <strain evidence="8">COT-108 OH2762</strain>
    </source>
</reference>
<evidence type="ECO:0000313" key="7">
    <source>
        <dbReference type="EMBL" id="KGN92755.1"/>
    </source>
</evidence>
<dbReference type="PRINTS" id="PR00063">
    <property type="entry name" value="RIBOSOMALL27"/>
</dbReference>